<feature type="compositionally biased region" description="Basic residues" evidence="1">
    <location>
        <begin position="357"/>
        <end position="371"/>
    </location>
</feature>
<feature type="region of interest" description="Disordered" evidence="1">
    <location>
        <begin position="78"/>
        <end position="110"/>
    </location>
</feature>
<evidence type="ECO:0000256" key="1">
    <source>
        <dbReference type="SAM" id="MobiDB-lite"/>
    </source>
</evidence>
<keyword evidence="2" id="KW-0472">Membrane</keyword>
<feature type="region of interest" description="Disordered" evidence="1">
    <location>
        <begin position="159"/>
        <end position="225"/>
    </location>
</feature>
<organism evidence="3 4">
    <name type="scientific">Armillaria ostoyae</name>
    <name type="common">Armillaria root rot fungus</name>
    <dbReference type="NCBI Taxonomy" id="47428"/>
    <lineage>
        <taxon>Eukaryota</taxon>
        <taxon>Fungi</taxon>
        <taxon>Dikarya</taxon>
        <taxon>Basidiomycota</taxon>
        <taxon>Agaricomycotina</taxon>
        <taxon>Agaricomycetes</taxon>
        <taxon>Agaricomycetidae</taxon>
        <taxon>Agaricales</taxon>
        <taxon>Marasmiineae</taxon>
        <taxon>Physalacriaceae</taxon>
        <taxon>Armillaria</taxon>
    </lineage>
</organism>
<sequence>MTPDELTITIISAIGGACLLSLLVALLVLANVDRLRRLLRIQPLQNPQPNLPAHYVIPYVQPGPFVEPMGRIHAPTPQRRTTYVHSSSDEQLPPRNATPSLSNVPRTPPPAYDPAEAEEYGRFLRTVFRSPTPDLPLITIPDSPEAPVRALLPESDNEALRPQTPLHNQPVHRPLPTGNIRIGTPAHLCPLPDSDNDSDSDSNPSDYGGNEPVAERDNDDPLNAHGLDFEWPELEAIDRAFLGPYRSQAWELRHIDVEQRSRFEGPENRIRMGRYLAISRGPPIPRLGRDATIAARIHHNRFRTDYYTSAGDRLRHLRPRTDEEQRALTDILLALALAEGGPSRSGRDKLTSTTSTKIKKRSAGLMKKKKWTPSSTRETIEATPPPPTSIINPSPSPTC</sequence>
<protein>
    <submittedName>
        <fullName evidence="3">Uncharacterized protein</fullName>
    </submittedName>
</protein>
<feature type="compositionally biased region" description="Polar residues" evidence="1">
    <location>
        <begin position="78"/>
        <end position="90"/>
    </location>
</feature>
<feature type="compositionally biased region" description="Pro residues" evidence="1">
    <location>
        <begin position="383"/>
        <end position="399"/>
    </location>
</feature>
<dbReference type="Proteomes" id="UP000219338">
    <property type="component" value="Unassembled WGS sequence"/>
</dbReference>
<keyword evidence="2" id="KW-1133">Transmembrane helix</keyword>
<keyword evidence="4" id="KW-1185">Reference proteome</keyword>
<evidence type="ECO:0000256" key="2">
    <source>
        <dbReference type="SAM" id="Phobius"/>
    </source>
</evidence>
<reference evidence="4" key="1">
    <citation type="journal article" date="2017" name="Nat. Ecol. Evol.">
        <title>Genome expansion and lineage-specific genetic innovations in the forest pathogenic fungi Armillaria.</title>
        <authorList>
            <person name="Sipos G."/>
            <person name="Prasanna A.N."/>
            <person name="Walter M.C."/>
            <person name="O'Connor E."/>
            <person name="Balint B."/>
            <person name="Krizsan K."/>
            <person name="Kiss B."/>
            <person name="Hess J."/>
            <person name="Varga T."/>
            <person name="Slot J."/>
            <person name="Riley R."/>
            <person name="Boka B."/>
            <person name="Rigling D."/>
            <person name="Barry K."/>
            <person name="Lee J."/>
            <person name="Mihaltcheva S."/>
            <person name="LaButti K."/>
            <person name="Lipzen A."/>
            <person name="Waldron R."/>
            <person name="Moloney N.M."/>
            <person name="Sperisen C."/>
            <person name="Kredics L."/>
            <person name="Vagvoelgyi C."/>
            <person name="Patrignani A."/>
            <person name="Fitzpatrick D."/>
            <person name="Nagy I."/>
            <person name="Doyle S."/>
            <person name="Anderson J.B."/>
            <person name="Grigoriev I.V."/>
            <person name="Gueldener U."/>
            <person name="Muensterkoetter M."/>
            <person name="Nagy L.G."/>
        </authorList>
    </citation>
    <scope>NUCLEOTIDE SEQUENCE [LARGE SCALE GENOMIC DNA]</scope>
    <source>
        <strain evidence="4">C18/9</strain>
    </source>
</reference>
<dbReference type="AlphaFoldDB" id="A0A284QP79"/>
<feature type="region of interest" description="Disordered" evidence="1">
    <location>
        <begin position="341"/>
        <end position="399"/>
    </location>
</feature>
<keyword evidence="2" id="KW-0812">Transmembrane</keyword>
<proteinExistence type="predicted"/>
<feature type="transmembrane region" description="Helical" evidence="2">
    <location>
        <begin position="6"/>
        <end position="30"/>
    </location>
</feature>
<dbReference type="EMBL" id="FUEG01000001">
    <property type="protein sequence ID" value="SJK98253.1"/>
    <property type="molecule type" value="Genomic_DNA"/>
</dbReference>
<gene>
    <name evidence="3" type="ORF">ARMOST_01514</name>
</gene>
<name>A0A284QP79_ARMOS</name>
<evidence type="ECO:0000313" key="3">
    <source>
        <dbReference type="EMBL" id="SJK98253.1"/>
    </source>
</evidence>
<evidence type="ECO:0000313" key="4">
    <source>
        <dbReference type="Proteomes" id="UP000219338"/>
    </source>
</evidence>
<accession>A0A284QP79</accession>